<dbReference type="GO" id="GO:0016740">
    <property type="term" value="F:transferase activity"/>
    <property type="evidence" value="ECO:0007669"/>
    <property type="project" value="UniProtKB-KW"/>
</dbReference>
<sequence length="102" mass="11132">MSKIYIAGPMSGLPGFNRPAFHRAAAHIARRGNVALNPAILPDGLEQAEYMDICLAMLRCADGIFMLDGWQQSAGAKAEYALAEKLGLDIQHQMIDRYVGAR</sequence>
<dbReference type="EMBL" id="NPIM01000142">
    <property type="protein sequence ID" value="RVE11686.1"/>
    <property type="molecule type" value="Genomic_DNA"/>
</dbReference>
<accession>A0A2I8SLK1</accession>
<proteinExistence type="predicted"/>
<evidence type="ECO:0000313" key="1">
    <source>
        <dbReference type="EMBL" id="RVE11686.1"/>
    </source>
</evidence>
<name>A0A2I8SLK1_ECOLX</name>
<keyword evidence="1" id="KW-0808">Transferase</keyword>
<comment type="caution">
    <text evidence="1">The sequence shown here is derived from an EMBL/GenBank/DDBJ whole genome shotgun (WGS) entry which is preliminary data.</text>
</comment>
<protein>
    <submittedName>
        <fullName evidence="1">Nucleoside 2-deoxyribosyltransferase</fullName>
    </submittedName>
</protein>
<dbReference type="AlphaFoldDB" id="A0A2I8SLK1"/>
<gene>
    <name evidence="1" type="ORF">CIG67_15520</name>
</gene>
<dbReference type="Gene3D" id="3.40.50.10400">
    <property type="entry name" value="Hypothetical protein PA1492"/>
    <property type="match status" value="1"/>
</dbReference>
<organism evidence="1 2">
    <name type="scientific">Escherichia coli</name>
    <dbReference type="NCBI Taxonomy" id="562"/>
    <lineage>
        <taxon>Bacteria</taxon>
        <taxon>Pseudomonadati</taxon>
        <taxon>Pseudomonadota</taxon>
        <taxon>Gammaproteobacteria</taxon>
        <taxon>Enterobacterales</taxon>
        <taxon>Enterobacteriaceae</taxon>
        <taxon>Escherichia</taxon>
    </lineage>
</organism>
<dbReference type="Pfam" id="PF14359">
    <property type="entry name" value="DUF4406"/>
    <property type="match status" value="1"/>
</dbReference>
<dbReference type="InterPro" id="IPR025518">
    <property type="entry name" value="DUF4406"/>
</dbReference>
<dbReference type="RefSeq" id="WP_103216014.1">
    <property type="nucleotide sequence ID" value="NZ_CP026202.1"/>
</dbReference>
<evidence type="ECO:0000313" key="2">
    <source>
        <dbReference type="Proteomes" id="UP000288459"/>
    </source>
</evidence>
<dbReference type="Proteomes" id="UP000288459">
    <property type="component" value="Unassembled WGS sequence"/>
</dbReference>
<dbReference type="SUPFAM" id="SSF52309">
    <property type="entry name" value="N-(deoxy)ribosyltransferase-like"/>
    <property type="match status" value="1"/>
</dbReference>
<reference evidence="1 2" key="1">
    <citation type="submission" date="2017-08" db="EMBL/GenBank/DDBJ databases">
        <title>Sequencing of Escherichia coli CCPM 6219.</title>
        <authorList>
            <person name="Liu S.-L."/>
            <person name="Zhou Y.-J."/>
            <person name="Zhao M.-F."/>
        </authorList>
    </citation>
    <scope>NUCLEOTIDE SEQUENCE [LARGE SCALE GENOMIC DNA]</scope>
    <source>
        <strain evidence="1 2">CCPM 6219</strain>
    </source>
</reference>